<feature type="transmembrane region" description="Helical" evidence="5">
    <location>
        <begin position="232"/>
        <end position="252"/>
    </location>
</feature>
<comment type="caution">
    <text evidence="7">The sequence shown here is derived from an EMBL/GenBank/DDBJ whole genome shotgun (WGS) entry which is preliminary data.</text>
</comment>
<dbReference type="InterPro" id="IPR036259">
    <property type="entry name" value="MFS_trans_sf"/>
</dbReference>
<evidence type="ECO:0000256" key="4">
    <source>
        <dbReference type="SAM" id="MobiDB-lite"/>
    </source>
</evidence>
<feature type="transmembrane region" description="Helical" evidence="5">
    <location>
        <begin position="132"/>
        <end position="152"/>
    </location>
</feature>
<dbReference type="InterPro" id="IPR020846">
    <property type="entry name" value="MFS_dom"/>
</dbReference>
<feature type="transmembrane region" description="Helical" evidence="5">
    <location>
        <begin position="98"/>
        <end position="120"/>
    </location>
</feature>
<feature type="transmembrane region" description="Helical" evidence="5">
    <location>
        <begin position="158"/>
        <end position="179"/>
    </location>
</feature>
<keyword evidence="2 5" id="KW-1133">Transmembrane helix</keyword>
<feature type="transmembrane region" description="Helical" evidence="5">
    <location>
        <begin position="264"/>
        <end position="284"/>
    </location>
</feature>
<gene>
    <name evidence="7" type="ORF">COB21_04605</name>
</gene>
<name>A0A2A4X198_UNCAE</name>
<dbReference type="PROSITE" id="PS50850">
    <property type="entry name" value="MFS"/>
    <property type="match status" value="1"/>
</dbReference>
<evidence type="ECO:0000313" key="8">
    <source>
        <dbReference type="Proteomes" id="UP000218775"/>
    </source>
</evidence>
<evidence type="ECO:0000256" key="3">
    <source>
        <dbReference type="ARBA" id="ARBA00023136"/>
    </source>
</evidence>
<dbReference type="EMBL" id="NVUK01000031">
    <property type="protein sequence ID" value="PCI76276.1"/>
    <property type="molecule type" value="Genomic_DNA"/>
</dbReference>
<feature type="region of interest" description="Disordered" evidence="4">
    <location>
        <begin position="401"/>
        <end position="435"/>
    </location>
</feature>
<evidence type="ECO:0000256" key="5">
    <source>
        <dbReference type="SAM" id="Phobius"/>
    </source>
</evidence>
<dbReference type="InterPro" id="IPR011701">
    <property type="entry name" value="MFS"/>
</dbReference>
<feature type="transmembrane region" description="Helical" evidence="5">
    <location>
        <begin position="41"/>
        <end position="61"/>
    </location>
</feature>
<sequence length="435" mass="48685">MKILFRSVFPPLMSLVIVMLGNGFFNTFSSLRIAEEGYDNIVIGLVNSAYYLGMMVGCLYIEKLISRIGHIRAFAIFASINSLVFLFQGFYIHPIPWGFFRLLTGFCSSGFFIVIESWMLLSTSSRYRGKLLSLYMLTLYFAQGLGQFILNAVSLKSIFPYVIAIGLSSLSVLPVSMMKSSGPLGLDHSSLNLWKLIKKAPIGPLGCFLAGMIMSSFYGLTPIFAKNIHLSLFQISQVMGGTILGGLVLQWPIGHLSDIFPRKYVLIAVSSLLFIITSILFLFYSSSYWFLLLFMIIFGSVAFTFYPLSISYTCDYFAQHRVIGVTSSLLIIYGIGCVLGPIASSSAMQFFGPSYLLLTFAILSILFVIIALFLIKKNKQSAEDDLTEYLPTPRATALGYYLDPKVDTEDKEDFEDEEGEIDPLYEEYEDDDEQD</sequence>
<feature type="transmembrane region" description="Helical" evidence="5">
    <location>
        <begin position="12"/>
        <end position="29"/>
    </location>
</feature>
<feature type="transmembrane region" description="Helical" evidence="5">
    <location>
        <begin position="73"/>
        <end position="92"/>
    </location>
</feature>
<feature type="transmembrane region" description="Helical" evidence="5">
    <location>
        <begin position="290"/>
        <end position="310"/>
    </location>
</feature>
<accession>A0A2A4X198</accession>
<dbReference type="PANTHER" id="PTHR23521">
    <property type="entry name" value="TRANSPORTER MFS SUPERFAMILY"/>
    <property type="match status" value="1"/>
</dbReference>
<feature type="transmembrane region" description="Helical" evidence="5">
    <location>
        <begin position="322"/>
        <end position="343"/>
    </location>
</feature>
<dbReference type="Pfam" id="PF07690">
    <property type="entry name" value="MFS_1"/>
    <property type="match status" value="1"/>
</dbReference>
<keyword evidence="3 5" id="KW-0472">Membrane</keyword>
<dbReference type="CDD" id="cd17477">
    <property type="entry name" value="MFS_YcaD_like"/>
    <property type="match status" value="1"/>
</dbReference>
<dbReference type="GO" id="GO:0005886">
    <property type="term" value="C:plasma membrane"/>
    <property type="evidence" value="ECO:0007669"/>
    <property type="project" value="TreeGrafter"/>
</dbReference>
<evidence type="ECO:0000313" key="7">
    <source>
        <dbReference type="EMBL" id="PCI76276.1"/>
    </source>
</evidence>
<feature type="transmembrane region" description="Helical" evidence="5">
    <location>
        <begin position="355"/>
        <end position="375"/>
    </location>
</feature>
<feature type="transmembrane region" description="Helical" evidence="5">
    <location>
        <begin position="200"/>
        <end position="220"/>
    </location>
</feature>
<dbReference type="PANTHER" id="PTHR23521:SF3">
    <property type="entry name" value="MFS TRANSPORTER"/>
    <property type="match status" value="1"/>
</dbReference>
<proteinExistence type="predicted"/>
<organism evidence="7 8">
    <name type="scientific">Aerophobetes bacterium</name>
    <dbReference type="NCBI Taxonomy" id="2030807"/>
    <lineage>
        <taxon>Bacteria</taxon>
        <taxon>Candidatus Aerophobota</taxon>
    </lineage>
</organism>
<dbReference type="InterPro" id="IPR047200">
    <property type="entry name" value="MFS_YcaD-like"/>
</dbReference>
<dbReference type="GO" id="GO:0022857">
    <property type="term" value="F:transmembrane transporter activity"/>
    <property type="evidence" value="ECO:0007669"/>
    <property type="project" value="InterPro"/>
</dbReference>
<feature type="compositionally biased region" description="Acidic residues" evidence="4">
    <location>
        <begin position="409"/>
        <end position="435"/>
    </location>
</feature>
<feature type="domain" description="Major facilitator superfamily (MFS) profile" evidence="6">
    <location>
        <begin position="199"/>
        <end position="435"/>
    </location>
</feature>
<protein>
    <recommendedName>
        <fullName evidence="6">Major facilitator superfamily (MFS) profile domain-containing protein</fullName>
    </recommendedName>
</protein>
<evidence type="ECO:0000259" key="6">
    <source>
        <dbReference type="PROSITE" id="PS50850"/>
    </source>
</evidence>
<evidence type="ECO:0000256" key="2">
    <source>
        <dbReference type="ARBA" id="ARBA00022989"/>
    </source>
</evidence>
<keyword evidence="1 5" id="KW-0812">Transmembrane</keyword>
<dbReference type="AlphaFoldDB" id="A0A2A4X198"/>
<dbReference type="Gene3D" id="1.20.1250.20">
    <property type="entry name" value="MFS general substrate transporter like domains"/>
    <property type="match status" value="2"/>
</dbReference>
<evidence type="ECO:0000256" key="1">
    <source>
        <dbReference type="ARBA" id="ARBA00022692"/>
    </source>
</evidence>
<dbReference type="Proteomes" id="UP000218775">
    <property type="component" value="Unassembled WGS sequence"/>
</dbReference>
<dbReference type="SUPFAM" id="SSF103473">
    <property type="entry name" value="MFS general substrate transporter"/>
    <property type="match status" value="1"/>
</dbReference>
<reference evidence="8" key="1">
    <citation type="submission" date="2017-08" db="EMBL/GenBank/DDBJ databases">
        <title>A dynamic microbial community with high functional redundancy inhabits the cold, oxic subseafloor aquifer.</title>
        <authorList>
            <person name="Tully B.J."/>
            <person name="Wheat C.G."/>
            <person name="Glazer B.T."/>
            <person name="Huber J.A."/>
        </authorList>
    </citation>
    <scope>NUCLEOTIDE SEQUENCE [LARGE SCALE GENOMIC DNA]</scope>
</reference>